<protein>
    <submittedName>
        <fullName evidence="3">Uncharacterized protein</fullName>
    </submittedName>
</protein>
<dbReference type="EMBL" id="JAULSR010000005">
    <property type="protein sequence ID" value="KAK0618287.1"/>
    <property type="molecule type" value="Genomic_DNA"/>
</dbReference>
<name>A0AA39WMS5_9PEZI</name>
<evidence type="ECO:0000256" key="1">
    <source>
        <dbReference type="SAM" id="MobiDB-lite"/>
    </source>
</evidence>
<dbReference type="Proteomes" id="UP001174934">
    <property type="component" value="Unassembled WGS sequence"/>
</dbReference>
<keyword evidence="4" id="KW-1185">Reference proteome</keyword>
<dbReference type="AlphaFoldDB" id="A0AA39WMS5"/>
<proteinExistence type="predicted"/>
<gene>
    <name evidence="3" type="ORF">B0T17DRAFT_332297</name>
</gene>
<evidence type="ECO:0000313" key="4">
    <source>
        <dbReference type="Proteomes" id="UP001174934"/>
    </source>
</evidence>
<feature type="signal peptide" evidence="2">
    <location>
        <begin position="1"/>
        <end position="20"/>
    </location>
</feature>
<keyword evidence="2" id="KW-0732">Signal</keyword>
<evidence type="ECO:0000313" key="3">
    <source>
        <dbReference type="EMBL" id="KAK0618287.1"/>
    </source>
</evidence>
<comment type="caution">
    <text evidence="3">The sequence shown here is derived from an EMBL/GenBank/DDBJ whole genome shotgun (WGS) entry which is preliminary data.</text>
</comment>
<sequence length="231" mass="23628">MKASAITLLQISCMVGSALAAPAVHMAHDAAVADNMMAPEMMNAGMMHETREEAAKAQAAAPKAAAAPAQDENAQKQNVQQMINVVQTVQQHADEVARIVQKTDLTEQQKIDALVQPLTAINQTLGDAVAHFTQVLPSIPGLDLVTGLLGGLLGGLGGGGSSGGGAPLLGLVPVPQGIPIVSQLLQTVVNLLNSLLGGIAGPLTGRRSLSDSGSDSSLIFPPCSHTNHTLY</sequence>
<accession>A0AA39WMS5</accession>
<organism evidence="3 4">
    <name type="scientific">Bombardia bombarda</name>
    <dbReference type="NCBI Taxonomy" id="252184"/>
    <lineage>
        <taxon>Eukaryota</taxon>
        <taxon>Fungi</taxon>
        <taxon>Dikarya</taxon>
        <taxon>Ascomycota</taxon>
        <taxon>Pezizomycotina</taxon>
        <taxon>Sordariomycetes</taxon>
        <taxon>Sordariomycetidae</taxon>
        <taxon>Sordariales</taxon>
        <taxon>Lasiosphaeriaceae</taxon>
        <taxon>Bombardia</taxon>
    </lineage>
</organism>
<evidence type="ECO:0000256" key="2">
    <source>
        <dbReference type="SAM" id="SignalP"/>
    </source>
</evidence>
<reference evidence="3" key="1">
    <citation type="submission" date="2023-06" db="EMBL/GenBank/DDBJ databases">
        <title>Genome-scale phylogeny and comparative genomics of the fungal order Sordariales.</title>
        <authorList>
            <consortium name="Lawrence Berkeley National Laboratory"/>
            <person name="Hensen N."/>
            <person name="Bonometti L."/>
            <person name="Westerberg I."/>
            <person name="Brannstrom I.O."/>
            <person name="Guillou S."/>
            <person name="Cros-Aarteil S."/>
            <person name="Calhoun S."/>
            <person name="Haridas S."/>
            <person name="Kuo A."/>
            <person name="Mondo S."/>
            <person name="Pangilinan J."/>
            <person name="Riley R."/>
            <person name="LaButti K."/>
            <person name="Andreopoulos B."/>
            <person name="Lipzen A."/>
            <person name="Chen C."/>
            <person name="Yanf M."/>
            <person name="Daum C."/>
            <person name="Ng V."/>
            <person name="Clum A."/>
            <person name="Steindorff A."/>
            <person name="Ohm R."/>
            <person name="Martin F."/>
            <person name="Silar P."/>
            <person name="Natvig D."/>
            <person name="Lalanne C."/>
            <person name="Gautier V."/>
            <person name="Ament-velasquez S.L."/>
            <person name="Kruys A."/>
            <person name="Hutchinson M.I."/>
            <person name="Powell A.J."/>
            <person name="Barry K."/>
            <person name="Miller A.N."/>
            <person name="Grigoriev I.V."/>
            <person name="Debuchy R."/>
            <person name="Gladieux P."/>
            <person name="Thoren M.H."/>
            <person name="Johannesson H."/>
        </authorList>
    </citation>
    <scope>NUCLEOTIDE SEQUENCE</scope>
    <source>
        <strain evidence="3">SMH3391-2</strain>
    </source>
</reference>
<feature type="chain" id="PRO_5041422216" evidence="2">
    <location>
        <begin position="21"/>
        <end position="231"/>
    </location>
</feature>
<feature type="compositionally biased region" description="Low complexity" evidence="1">
    <location>
        <begin position="56"/>
        <end position="70"/>
    </location>
</feature>
<feature type="region of interest" description="Disordered" evidence="1">
    <location>
        <begin position="50"/>
        <end position="73"/>
    </location>
</feature>